<dbReference type="Pfam" id="PF10433">
    <property type="entry name" value="Beta-prop_RSE1_1st"/>
    <property type="match status" value="1"/>
</dbReference>
<feature type="domain" description="RSE1/DDB1/CPSF1 first beta-propeller" evidence="5">
    <location>
        <begin position="87"/>
        <end position="476"/>
    </location>
</feature>
<evidence type="ECO:0000259" key="6">
    <source>
        <dbReference type="Pfam" id="PF23726"/>
    </source>
</evidence>
<dbReference type="Pfam" id="PF03178">
    <property type="entry name" value="CPSF_A"/>
    <property type="match status" value="1"/>
</dbReference>
<dbReference type="InterPro" id="IPR004871">
    <property type="entry name" value="RSE1/DDB1/CPSF1_C"/>
</dbReference>
<evidence type="ECO:0000313" key="8">
    <source>
        <dbReference type="Proteomes" id="UP001595075"/>
    </source>
</evidence>
<keyword evidence="2" id="KW-0539">Nucleus</keyword>
<protein>
    <submittedName>
        <fullName evidence="7">Uncharacterized protein</fullName>
    </submittedName>
</protein>
<dbReference type="Pfam" id="PF23726">
    <property type="entry name" value="Beta-prop_RSE1_2nd"/>
    <property type="match status" value="1"/>
</dbReference>
<name>A0ABR4C0R3_9HELO</name>
<dbReference type="Proteomes" id="UP001595075">
    <property type="component" value="Unassembled WGS sequence"/>
</dbReference>
<comment type="caution">
    <text evidence="7">The sequence shown here is derived from an EMBL/GenBank/DDBJ whole genome shotgun (WGS) entry which is preliminary data.</text>
</comment>
<dbReference type="InterPro" id="IPR015943">
    <property type="entry name" value="WD40/YVTN_repeat-like_dom_sf"/>
</dbReference>
<reference evidence="7 8" key="1">
    <citation type="journal article" date="2024" name="Commun. Biol.">
        <title>Comparative genomic analysis of thermophilic fungi reveals convergent evolutionary adaptations and gene losses.</title>
        <authorList>
            <person name="Steindorff A.S."/>
            <person name="Aguilar-Pontes M.V."/>
            <person name="Robinson A.J."/>
            <person name="Andreopoulos B."/>
            <person name="LaButti K."/>
            <person name="Kuo A."/>
            <person name="Mondo S."/>
            <person name="Riley R."/>
            <person name="Otillar R."/>
            <person name="Haridas S."/>
            <person name="Lipzen A."/>
            <person name="Grimwood J."/>
            <person name="Schmutz J."/>
            <person name="Clum A."/>
            <person name="Reid I.D."/>
            <person name="Moisan M.C."/>
            <person name="Butler G."/>
            <person name="Nguyen T.T.M."/>
            <person name="Dewar K."/>
            <person name="Conant G."/>
            <person name="Drula E."/>
            <person name="Henrissat B."/>
            <person name="Hansel C."/>
            <person name="Singer S."/>
            <person name="Hutchinson M.I."/>
            <person name="de Vries R.P."/>
            <person name="Natvig D.O."/>
            <person name="Powell A.J."/>
            <person name="Tsang A."/>
            <person name="Grigoriev I.V."/>
        </authorList>
    </citation>
    <scope>NUCLEOTIDE SEQUENCE [LARGE SCALE GENOMIC DNA]</scope>
    <source>
        <strain evidence="7 8">CBS 494.80</strain>
    </source>
</reference>
<organism evidence="7 8">
    <name type="scientific">Oculimacula yallundae</name>
    <dbReference type="NCBI Taxonomy" id="86028"/>
    <lineage>
        <taxon>Eukaryota</taxon>
        <taxon>Fungi</taxon>
        <taxon>Dikarya</taxon>
        <taxon>Ascomycota</taxon>
        <taxon>Pezizomycotina</taxon>
        <taxon>Leotiomycetes</taxon>
        <taxon>Helotiales</taxon>
        <taxon>Ploettnerulaceae</taxon>
        <taxon>Oculimacula</taxon>
    </lineage>
</organism>
<evidence type="ECO:0000259" key="5">
    <source>
        <dbReference type="Pfam" id="PF10433"/>
    </source>
</evidence>
<dbReference type="EMBL" id="JAZHXI010000015">
    <property type="protein sequence ID" value="KAL2063510.1"/>
    <property type="molecule type" value="Genomic_DNA"/>
</dbReference>
<evidence type="ECO:0000256" key="3">
    <source>
        <dbReference type="SAM" id="MobiDB-lite"/>
    </source>
</evidence>
<comment type="subcellular location">
    <subcellularLocation>
        <location evidence="1">Nucleus</location>
    </subcellularLocation>
</comment>
<feature type="domain" description="RSE1/DDB1/CPSF1 second beta-propeller" evidence="6">
    <location>
        <begin position="588"/>
        <end position="994"/>
    </location>
</feature>
<evidence type="ECO:0000259" key="4">
    <source>
        <dbReference type="Pfam" id="PF03178"/>
    </source>
</evidence>
<evidence type="ECO:0000256" key="1">
    <source>
        <dbReference type="ARBA" id="ARBA00004123"/>
    </source>
</evidence>
<dbReference type="InterPro" id="IPR058543">
    <property type="entry name" value="Beta-prop_RSE1/DDB1/CPSF1_2nd"/>
</dbReference>
<accession>A0ABR4C0R3</accession>
<evidence type="ECO:0000313" key="7">
    <source>
        <dbReference type="EMBL" id="KAL2063510.1"/>
    </source>
</evidence>
<dbReference type="InterPro" id="IPR018846">
    <property type="entry name" value="Beta-prop_RSE1/DDB1/CPSF1_1st"/>
</dbReference>
<dbReference type="InterPro" id="IPR050358">
    <property type="entry name" value="RSE1/DDB1/CFT1"/>
</dbReference>
<feature type="region of interest" description="Disordered" evidence="3">
    <location>
        <begin position="477"/>
        <end position="507"/>
    </location>
</feature>
<proteinExistence type="predicted"/>
<keyword evidence="8" id="KW-1185">Reference proteome</keyword>
<feature type="domain" description="RSE1/DDB1/CPSF1 C-terminal" evidence="4">
    <location>
        <begin position="1067"/>
        <end position="1410"/>
    </location>
</feature>
<dbReference type="Gene3D" id="2.130.10.10">
    <property type="entry name" value="YVTN repeat-like/Quinoprotein amine dehydrogenase"/>
    <property type="match status" value="2"/>
</dbReference>
<dbReference type="PANTHER" id="PTHR10644">
    <property type="entry name" value="DNA REPAIR/RNA PROCESSING CPSF FAMILY"/>
    <property type="match status" value="1"/>
</dbReference>
<gene>
    <name evidence="7" type="ORF">VTL71DRAFT_5315</name>
</gene>
<sequence>MQCYTELTPPTAVTHLLNLPFISASANNLIVAKTSLLQIFTTKITSIEIEGPKDTQKLNEKWDPTINNGDGLEASFIGGDSLLRPDRAKRTKLVLLAEYTLSGTVTSLARIKTVSSKSGGEALLIGFRDAKLSLVEWDPIRPGISTISIHYYEQDDLQRSPWAPSLKECVNQLTADPRSRCAALRFGGRNLAIIPFKQDDEDVNMDDWDEDIDGPRPVDQAVSKITNGVNGKEETPYSSSFVLRLAALDSNLINPVHLAFLYEYREPTFGILSSTQMAASSLLFERRDYMTYMVFTLDLHQKASTTILSVSGLPYDLFEVIPLPAPVGGALLMGTNELIHIDQAGKANGVAVNVYAKQCTSFNLVDQSDLQMRLEGSKIEQLSLQSGEMLIILHSGEIAVLSFHMDGRSVSALSVRRVSIEAGGSVIPAAVSSISPLTQNTVFIGSESTDSMVLGWSRKSNQLSRRKSRLEIVEEVDGDLSDELDDEEDDDADDDLYGDGPSTTQATTNGIAKSEIVNSKAGDYVFHIHDSLVNIAPIVDITFGNASFYSNEEDKAGSEGVTSDLELVAAVGRQNAGALAVIHRNIQPKVVGRFEFPEARGIWTMSAKKPTEKGLEVKKEKSASSGDYAIDAQYDRLMIVSKALADGTETSDVYALTAANFEALSGTEFEPAAGTTIEAGTLGNGMRVIQVLKSEVRSYDGDLGLAQILPMYDEDTGAEPQIVSASFADPFLLLFRDDASIFVAQCDDDNELEEIERADDALLATKWLTGCLYTDTTGVFAAVQSDKGRGIGENVFMFLLSTTGALHIYALPDLSKAVYIAEGLCFVPPVLSADYAARRSAARETITELIVADLGDDTSKFPYLILRPSTDDLTIYEPFHSNSETSSPLSSTLQFLKINNPHLAKNPDVSAIETEDDVSAKRNEPMRAISNLGGYSTVFLPGGSPSFVLKTAKSTPKVLSLQGVGVRGMSSFHTEGCDRGFIYTDVEGIARVSQLPPDTTFAELGVSLQKVELGEEVHGIAYHTTSECYVAATSTLVDFELPKDEDHHHPNWAKEEITFKPTTELGHLKLLNPITWSVIHEIELDPYEVIMCIKALNLEVSELTNERRQCIVVGTGLAKGEDLAIKGRIHVYDIVTVVPEPDRPETNKRLKLIAKEEIARGAITCVSEIGTQGFMLVSQGQKCMVRGLKEDGTLLPVAFLDMNCYVTSIKELRGSGICVFADAVKGVWVAGYTEEPYKMMLFGKSAKNMEILQADLLPDGKELYVVAADSDCNLHIMQFDPEHPKSLQGHLLLHRSTFSLGGHLPTSMTLLPSTKAPTVLPEDASEDAAADSTIPTHSLLLTSSTGSLSLLSPLTEPQYRRLSTLSSHLLNTLYHPAGLNPRAYRVDRDAPEGMVGSRTVVDGTVLNRWMELGSQRRAEVAGRLGEEVGVEGVREDLVALGGGLGYL</sequence>
<feature type="compositionally biased region" description="Acidic residues" evidence="3">
    <location>
        <begin position="477"/>
        <end position="497"/>
    </location>
</feature>
<evidence type="ECO:0000256" key="2">
    <source>
        <dbReference type="ARBA" id="ARBA00023242"/>
    </source>
</evidence>